<dbReference type="AlphaFoldDB" id="A0A934X159"/>
<reference evidence="1" key="1">
    <citation type="submission" date="2021-01" db="EMBL/GenBank/DDBJ databases">
        <title>Marivirga aurantiaca sp. nov., isolated from intertidal surface sediments.</title>
        <authorList>
            <person name="Zhang M."/>
        </authorList>
    </citation>
    <scope>NUCLEOTIDE SEQUENCE</scope>
    <source>
        <strain evidence="1">S37H4</strain>
    </source>
</reference>
<comment type="caution">
    <text evidence="1">The sequence shown here is derived from an EMBL/GenBank/DDBJ whole genome shotgun (WGS) entry which is preliminary data.</text>
</comment>
<keyword evidence="2" id="KW-1185">Reference proteome</keyword>
<organism evidence="1 2">
    <name type="scientific">Marivirga aurantiaca</name>
    <dbReference type="NCBI Taxonomy" id="2802615"/>
    <lineage>
        <taxon>Bacteria</taxon>
        <taxon>Pseudomonadati</taxon>
        <taxon>Bacteroidota</taxon>
        <taxon>Cytophagia</taxon>
        <taxon>Cytophagales</taxon>
        <taxon>Marivirgaceae</taxon>
        <taxon>Marivirga</taxon>
    </lineage>
</organism>
<gene>
    <name evidence="1" type="ORF">JKA74_15405</name>
</gene>
<dbReference type="RefSeq" id="WP_201432115.1">
    <property type="nucleotide sequence ID" value="NZ_JAEQBW010000008.1"/>
</dbReference>
<dbReference type="Proteomes" id="UP000611723">
    <property type="component" value="Unassembled WGS sequence"/>
</dbReference>
<name>A0A934X159_9BACT</name>
<proteinExistence type="predicted"/>
<evidence type="ECO:0000313" key="1">
    <source>
        <dbReference type="EMBL" id="MBK6266431.1"/>
    </source>
</evidence>
<dbReference type="EMBL" id="JAEQBW010000008">
    <property type="protein sequence ID" value="MBK6266431.1"/>
    <property type="molecule type" value="Genomic_DNA"/>
</dbReference>
<accession>A0A934X159</accession>
<evidence type="ECO:0000313" key="2">
    <source>
        <dbReference type="Proteomes" id="UP000611723"/>
    </source>
</evidence>
<protein>
    <submittedName>
        <fullName evidence="1">Uncharacterized protein</fullName>
    </submittedName>
</protein>
<sequence>MSYSNELQLLSERLLPEVNISEACNNKTLFIQKISPYISHLLDADFQKLVRIMYRIDVSEKEFALTLSPESSGNISESLAELIYDRLLIKAKYRAKYKGN</sequence>